<proteinExistence type="predicted"/>
<gene>
    <name evidence="1" type="ORF">CSSPJE1EN2_LOCUS26421</name>
</gene>
<protein>
    <submittedName>
        <fullName evidence="1">Uncharacterized protein</fullName>
    </submittedName>
</protein>
<organism evidence="1 2">
    <name type="scientific">Sphagnum jensenii</name>
    <dbReference type="NCBI Taxonomy" id="128206"/>
    <lineage>
        <taxon>Eukaryota</taxon>
        <taxon>Viridiplantae</taxon>
        <taxon>Streptophyta</taxon>
        <taxon>Embryophyta</taxon>
        <taxon>Bryophyta</taxon>
        <taxon>Sphagnophytina</taxon>
        <taxon>Sphagnopsida</taxon>
        <taxon>Sphagnales</taxon>
        <taxon>Sphagnaceae</taxon>
        <taxon>Sphagnum</taxon>
    </lineage>
</organism>
<reference evidence="1" key="1">
    <citation type="submission" date="2024-03" db="EMBL/GenBank/DDBJ databases">
        <authorList>
            <consortium name="ELIXIR-Norway"/>
            <consortium name="Elixir Norway"/>
        </authorList>
    </citation>
    <scope>NUCLEOTIDE SEQUENCE</scope>
</reference>
<dbReference type="Proteomes" id="UP001497522">
    <property type="component" value="Unassembled WGS sequence"/>
</dbReference>
<comment type="caution">
    <text evidence="1">The sequence shown here is derived from an EMBL/GenBank/DDBJ whole genome shotgun (WGS) entry which is preliminary data.</text>
</comment>
<evidence type="ECO:0000313" key="2">
    <source>
        <dbReference type="Proteomes" id="UP001497522"/>
    </source>
</evidence>
<accession>A0ABP1A390</accession>
<evidence type="ECO:0000313" key="1">
    <source>
        <dbReference type="EMBL" id="CAK9856489.1"/>
    </source>
</evidence>
<sequence>MTQEQHTTLVVSLHIYGDDEAQKKQKENWRYVWVVKLPLQAPYSTWTVKERFSTPSFGQNNPGRSNKIVEPT</sequence>
<name>A0ABP1A390_9BRYO</name>
<keyword evidence="2" id="KW-1185">Reference proteome</keyword>
<feature type="non-terminal residue" evidence="1">
    <location>
        <position position="72"/>
    </location>
</feature>
<dbReference type="EMBL" id="CAXHBF010000534">
    <property type="protein sequence ID" value="CAK9856489.1"/>
    <property type="molecule type" value="Genomic_DNA"/>
</dbReference>